<dbReference type="Pfam" id="PF06812">
    <property type="entry name" value="ImpA_N"/>
    <property type="match status" value="1"/>
</dbReference>
<feature type="domain" description="ImpA N-terminal" evidence="1">
    <location>
        <begin position="10"/>
        <end position="130"/>
    </location>
</feature>
<accession>A0ABS9X053</accession>
<dbReference type="EMBL" id="JAKKSL010000001">
    <property type="protein sequence ID" value="MCI2283440.1"/>
    <property type="molecule type" value="Genomic_DNA"/>
</dbReference>
<evidence type="ECO:0000259" key="1">
    <source>
        <dbReference type="Pfam" id="PF06812"/>
    </source>
</evidence>
<comment type="caution">
    <text evidence="2">The sequence shown here is derived from an EMBL/GenBank/DDBJ whole genome shotgun (WGS) entry which is preliminary data.</text>
</comment>
<dbReference type="InterPro" id="IPR010657">
    <property type="entry name" value="ImpA_N"/>
</dbReference>
<dbReference type="Proteomes" id="UP001139646">
    <property type="component" value="Unassembled WGS sequence"/>
</dbReference>
<dbReference type="PANTHER" id="PTHR37951:SF1">
    <property type="entry name" value="TYPE VI SECRETION SYSTEM COMPONENT TSSA1"/>
    <property type="match status" value="1"/>
</dbReference>
<sequence length="373" mass="41493">MNYDELISSEVSVNDVCGVNLEDDSSFQNFFFESEGTPERFDGQTTTPAEPPDWRSVKKNALAFLEQTHDLKLISIFSQAVLNTEGIIKFEECLSGLATLISNHWKELYPPLDEDDGDPMERISALGHLTDKAFIINIIKNTPIIKSKVLGNISLQLIDRATDPSTKKTDADLEITQVKGGFKDSDSDELLATYTATMQCISHLNSIDQAFIENASNEYNVNFDATTEVLTHLAATIKKYGNLNTDIVEPHEEISDSTDSDVNSEIPLANQNVASEPKMNGPSFDSSNMRLSSRQDVERCFDLICAYYEEFEPSSPIPILIKRSQKLVNLDFLEIVKDIFPDALDQVYKLGGISESDTEIVNESSSSSSQSSW</sequence>
<protein>
    <submittedName>
        <fullName evidence="2">Type VI secretion system protein TssA</fullName>
    </submittedName>
</protein>
<name>A0ABS9X053_9GAMM</name>
<keyword evidence="3" id="KW-1185">Reference proteome</keyword>
<dbReference type="RefSeq" id="WP_242284900.1">
    <property type="nucleotide sequence ID" value="NZ_JAKKSL010000001.1"/>
</dbReference>
<dbReference type="PANTHER" id="PTHR37951">
    <property type="entry name" value="CYTOPLASMIC PROTEIN-RELATED"/>
    <property type="match status" value="1"/>
</dbReference>
<dbReference type="InterPro" id="IPR017740">
    <property type="entry name" value="TssA-like"/>
</dbReference>
<evidence type="ECO:0000313" key="2">
    <source>
        <dbReference type="EMBL" id="MCI2283440.1"/>
    </source>
</evidence>
<reference evidence="2" key="1">
    <citation type="submission" date="2022-01" db="EMBL/GenBank/DDBJ databases">
        <title>Colwellia maritima, isolated from seawater.</title>
        <authorList>
            <person name="Kristyanto S."/>
            <person name="Jung J."/>
            <person name="Jeon C.O."/>
        </authorList>
    </citation>
    <scope>NUCLEOTIDE SEQUENCE</scope>
    <source>
        <strain evidence="2">MSW7</strain>
    </source>
</reference>
<evidence type="ECO:0000313" key="3">
    <source>
        <dbReference type="Proteomes" id="UP001139646"/>
    </source>
</evidence>
<proteinExistence type="predicted"/>
<gene>
    <name evidence="2" type="primary">tssA</name>
    <name evidence="2" type="ORF">L3081_08550</name>
</gene>
<organism evidence="2 3">
    <name type="scientific">Colwellia maritima</name>
    <dbReference type="NCBI Taxonomy" id="2912588"/>
    <lineage>
        <taxon>Bacteria</taxon>
        <taxon>Pseudomonadati</taxon>
        <taxon>Pseudomonadota</taxon>
        <taxon>Gammaproteobacteria</taxon>
        <taxon>Alteromonadales</taxon>
        <taxon>Colwelliaceae</taxon>
        <taxon>Colwellia</taxon>
    </lineage>
</organism>
<dbReference type="NCBIfam" id="TIGR03363">
    <property type="entry name" value="VI_chp_8"/>
    <property type="match status" value="1"/>
</dbReference>